<evidence type="ECO:0000256" key="4">
    <source>
        <dbReference type="SAM" id="MobiDB-lite"/>
    </source>
</evidence>
<evidence type="ECO:0000313" key="7">
    <source>
        <dbReference type="Proteomes" id="UP001634007"/>
    </source>
</evidence>
<feature type="compositionally biased region" description="Low complexity" evidence="4">
    <location>
        <begin position="132"/>
        <end position="144"/>
    </location>
</feature>
<proteinExistence type="inferred from homology"/>
<feature type="region of interest" description="Disordered" evidence="4">
    <location>
        <begin position="566"/>
        <end position="621"/>
    </location>
</feature>
<protein>
    <recommendedName>
        <fullName evidence="5">GCF C-terminal domain-containing protein</fullName>
    </recommendedName>
</protein>
<feature type="compositionally biased region" description="Basic and acidic residues" evidence="4">
    <location>
        <begin position="184"/>
        <end position="196"/>
    </location>
</feature>
<evidence type="ECO:0000256" key="2">
    <source>
        <dbReference type="ARBA" id="ARBA00010801"/>
    </source>
</evidence>
<dbReference type="AlphaFoldDB" id="A0ABD3IIH6"/>
<keyword evidence="3" id="KW-0539">Nucleus</keyword>
<feature type="compositionally biased region" description="Basic and acidic residues" evidence="4">
    <location>
        <begin position="566"/>
        <end position="607"/>
    </location>
</feature>
<keyword evidence="7" id="KW-1185">Reference proteome</keyword>
<dbReference type="PANTHER" id="PTHR12214:SF0">
    <property type="entry name" value="LD29489P"/>
    <property type="match status" value="1"/>
</dbReference>
<dbReference type="InterPro" id="IPR012890">
    <property type="entry name" value="GCFC2-like"/>
</dbReference>
<dbReference type="InterPro" id="IPR022783">
    <property type="entry name" value="GCFC_dom"/>
</dbReference>
<dbReference type="PANTHER" id="PTHR12214">
    <property type="entry name" value="GC-RICH SEQUENCE DNA-BINDING FACTOR"/>
    <property type="match status" value="1"/>
</dbReference>
<evidence type="ECO:0000313" key="6">
    <source>
        <dbReference type="EMBL" id="KAL3714787.1"/>
    </source>
</evidence>
<feature type="region of interest" description="Disordered" evidence="4">
    <location>
        <begin position="237"/>
        <end position="264"/>
    </location>
</feature>
<feature type="region of interest" description="Disordered" evidence="4">
    <location>
        <begin position="1"/>
        <end position="155"/>
    </location>
</feature>
<evidence type="ECO:0000256" key="1">
    <source>
        <dbReference type="ARBA" id="ARBA00004123"/>
    </source>
</evidence>
<feature type="region of interest" description="Disordered" evidence="4">
    <location>
        <begin position="171"/>
        <end position="196"/>
    </location>
</feature>
<dbReference type="Proteomes" id="UP001634007">
    <property type="component" value="Unassembled WGS sequence"/>
</dbReference>
<gene>
    <name evidence="6" type="ORF">ACJRO7_006655</name>
</gene>
<dbReference type="GO" id="GO:0005634">
    <property type="term" value="C:nucleus"/>
    <property type="evidence" value="ECO:0007669"/>
    <property type="project" value="UniProtKB-SubCell"/>
</dbReference>
<name>A0ABD3IIH6_EUCGL</name>
<sequence length="956" mass="105334">MSSSRAKNFRRRAGDDDDDGDESAGAAATATKIPSKSTAAVTKVAPKPKKPQAPKLLSFADDEDNDETQPRPRSKPSSRPSKPLSSSSSHRISSLKDRQVPATPLPSNVLPQAGTYTREALRELQKNTRTLASSSSSRYAAASESKPDPKPEPVIVWKGLVKPNAVEQTLKQVDELSSDEEEGEKGKVLDEKREGLYRDDAERRLAAIGIAKGQDSSGSSFPDQAMINAIRAKRERLRQSGAAAPDYISLDGGSNHGAAEGLSDEEPEFQGRIAMFGEKIEGGKKGVFESFDDKAVDAPLRKGTELEDDEDEEEKIWEEEQFRKGLGKRLDDGTTRGVTSTSNISAVPVVPNVQQPQKYAYTASAAGYGPAPSIGAAAPPPPSIGGAMVAGQGLDDMSIPQQAELAMKALSNNARRLEESHSKTMSSLAKTDENLSSSLLNITTLEKSLSAAGEKYIFMQKLHEYISVICKFLQDKAPYIEELEEQMQKLNEERAATILERRLADNDDEMVEIEVAVNAAMLVFSKKGDSSVATIAAATSAGQAAVAAMREQNNVPVKLDEFGRDMNLQKRMDMTRRAEARQRRKARFDSKRSSSMELDAPHQKIEGESSTDESDSESRAYKSNRDLLLQTADQIFDDTAEEYAQLSEVKQRFEKWKRDYSSSYRDAYMSLSVPNIFSPYVRLELLKWDPLHEDSDFFEMRWHSLLFDYGLPQDGSDFAPDDADSNLVPGLVEKVALPILHHEIAHSWDLLSTRETEHAVAATTLVTNYVPASSEGLAELLVAVRTRLADAVAKLTVPTWSPLVMKAVPGAARLAAYRFGVSVRLLRNICLWKEILALPVLEKLALDELLGGKILPHVRSIRSDIHDAVTRTERIIASLSGLWAGQSMSGDRSHKLQPLVDYVLSLGKNLHKKHMFGVTEGETSGLARRIKRMLVELNEYNNAREIVRTFHLKEAL</sequence>
<evidence type="ECO:0000259" key="5">
    <source>
        <dbReference type="Pfam" id="PF07842"/>
    </source>
</evidence>
<comment type="subcellular location">
    <subcellularLocation>
        <location evidence="1">Nucleus</location>
    </subcellularLocation>
</comment>
<organism evidence="6 7">
    <name type="scientific">Eucalyptus globulus</name>
    <name type="common">Tasmanian blue gum</name>
    <dbReference type="NCBI Taxonomy" id="34317"/>
    <lineage>
        <taxon>Eukaryota</taxon>
        <taxon>Viridiplantae</taxon>
        <taxon>Streptophyta</taxon>
        <taxon>Embryophyta</taxon>
        <taxon>Tracheophyta</taxon>
        <taxon>Spermatophyta</taxon>
        <taxon>Magnoliopsida</taxon>
        <taxon>eudicotyledons</taxon>
        <taxon>Gunneridae</taxon>
        <taxon>Pentapetalae</taxon>
        <taxon>rosids</taxon>
        <taxon>malvids</taxon>
        <taxon>Myrtales</taxon>
        <taxon>Myrtaceae</taxon>
        <taxon>Myrtoideae</taxon>
        <taxon>Eucalypteae</taxon>
        <taxon>Eucalyptus</taxon>
    </lineage>
</organism>
<dbReference type="Pfam" id="PF07842">
    <property type="entry name" value="GCFC"/>
    <property type="match status" value="1"/>
</dbReference>
<accession>A0ABD3IIH6</accession>
<feature type="domain" description="GCF C-terminal" evidence="5">
    <location>
        <begin position="646"/>
        <end position="850"/>
    </location>
</feature>
<reference evidence="6 7" key="1">
    <citation type="submission" date="2024-11" db="EMBL/GenBank/DDBJ databases">
        <title>Chromosome-level genome assembly of Eucalyptus globulus Labill. provides insights into its genome evolution.</title>
        <authorList>
            <person name="Li X."/>
        </authorList>
    </citation>
    <scope>NUCLEOTIDE SEQUENCE [LARGE SCALE GENOMIC DNA]</scope>
    <source>
        <strain evidence="6">CL2024</strain>
        <tissue evidence="6">Fresh tender leaves</tissue>
    </source>
</reference>
<evidence type="ECO:0000256" key="3">
    <source>
        <dbReference type="ARBA" id="ARBA00023242"/>
    </source>
</evidence>
<feature type="compositionally biased region" description="Low complexity" evidence="4">
    <location>
        <begin position="75"/>
        <end position="92"/>
    </location>
</feature>
<comment type="similarity">
    <text evidence="2">Belongs to the GCF family.</text>
</comment>
<comment type="caution">
    <text evidence="6">The sequence shown here is derived from an EMBL/GenBank/DDBJ whole genome shotgun (WGS) entry which is preliminary data.</text>
</comment>
<dbReference type="EMBL" id="JBJKBG010000011">
    <property type="protein sequence ID" value="KAL3714787.1"/>
    <property type="molecule type" value="Genomic_DNA"/>
</dbReference>